<name>A0A383EK71_9ZZZZ</name>
<gene>
    <name evidence="1" type="ORF">METZ01_LOCUS509574</name>
</gene>
<evidence type="ECO:0000313" key="1">
    <source>
        <dbReference type="EMBL" id="SVE56720.1"/>
    </source>
</evidence>
<proteinExistence type="predicted"/>
<sequence>VNFPKLFVASAPLILASGYERVRYIGMNMLPKDSLVLRKNLVEKLSILLDIIISGPSQNSTW</sequence>
<feature type="non-terminal residue" evidence="1">
    <location>
        <position position="1"/>
    </location>
</feature>
<organism evidence="1">
    <name type="scientific">marine metagenome</name>
    <dbReference type="NCBI Taxonomy" id="408172"/>
    <lineage>
        <taxon>unclassified sequences</taxon>
        <taxon>metagenomes</taxon>
        <taxon>ecological metagenomes</taxon>
    </lineage>
</organism>
<protein>
    <submittedName>
        <fullName evidence="1">Uncharacterized protein</fullName>
    </submittedName>
</protein>
<accession>A0A383EK71</accession>
<dbReference type="AlphaFoldDB" id="A0A383EK71"/>
<dbReference type="EMBL" id="UINC01226295">
    <property type="protein sequence ID" value="SVE56720.1"/>
    <property type="molecule type" value="Genomic_DNA"/>
</dbReference>
<reference evidence="1" key="1">
    <citation type="submission" date="2018-05" db="EMBL/GenBank/DDBJ databases">
        <authorList>
            <person name="Lanie J.A."/>
            <person name="Ng W.-L."/>
            <person name="Kazmierczak K.M."/>
            <person name="Andrzejewski T.M."/>
            <person name="Davidsen T.M."/>
            <person name="Wayne K.J."/>
            <person name="Tettelin H."/>
            <person name="Glass J.I."/>
            <person name="Rusch D."/>
            <person name="Podicherti R."/>
            <person name="Tsui H.-C.T."/>
            <person name="Winkler M.E."/>
        </authorList>
    </citation>
    <scope>NUCLEOTIDE SEQUENCE</scope>
</reference>